<dbReference type="PANTHER" id="PTHR33710">
    <property type="entry name" value="BNAC02G09200D PROTEIN"/>
    <property type="match status" value="1"/>
</dbReference>
<accession>A0AAV5HFU6</accession>
<evidence type="ECO:0000256" key="1">
    <source>
        <dbReference type="SAM" id="MobiDB-lite"/>
    </source>
</evidence>
<proteinExistence type="predicted"/>
<dbReference type="Proteomes" id="UP001054252">
    <property type="component" value="Unassembled WGS sequence"/>
</dbReference>
<sequence>MANSGNKVADDSISDSNINNHNNCILQKTKAFGAREIWDFAKSIGAMATGKEEEVLKRLEQFETRDGRQQVEDPSRKQRNGIAGEGGDFNFTKPQKEIKGCKGVQNEMVGFEEFLSVLSLIDLPMIGRRFTWCQPNGNAMSRLDRFLLLEDWLLKWKDMK</sequence>
<comment type="caution">
    <text evidence="2">The sequence shown here is derived from an EMBL/GenBank/DDBJ whole genome shotgun (WGS) entry which is preliminary data.</text>
</comment>
<dbReference type="PANTHER" id="PTHR33710:SF64">
    <property type="entry name" value="ENDONUCLEASE_EXONUCLEASE_PHOSPHATASE DOMAIN-CONTAINING PROTEIN"/>
    <property type="match status" value="1"/>
</dbReference>
<feature type="compositionally biased region" description="Basic and acidic residues" evidence="1">
    <location>
        <begin position="62"/>
        <end position="76"/>
    </location>
</feature>
<name>A0AAV5HFU6_9ROSI</name>
<dbReference type="InterPro" id="IPR036691">
    <property type="entry name" value="Endo/exonu/phosph_ase_sf"/>
</dbReference>
<gene>
    <name evidence="2" type="ORF">SLEP1_g619</name>
</gene>
<feature type="region of interest" description="Disordered" evidence="1">
    <location>
        <begin position="62"/>
        <end position="91"/>
    </location>
</feature>
<dbReference type="Gene3D" id="3.60.10.10">
    <property type="entry name" value="Endonuclease/exonuclease/phosphatase"/>
    <property type="match status" value="1"/>
</dbReference>
<reference evidence="2 3" key="1">
    <citation type="journal article" date="2021" name="Commun. Biol.">
        <title>The genome of Shorea leprosula (Dipterocarpaceae) highlights the ecological relevance of drought in aseasonal tropical rainforests.</title>
        <authorList>
            <person name="Ng K.K.S."/>
            <person name="Kobayashi M.J."/>
            <person name="Fawcett J.A."/>
            <person name="Hatakeyama M."/>
            <person name="Paape T."/>
            <person name="Ng C.H."/>
            <person name="Ang C.C."/>
            <person name="Tnah L.H."/>
            <person name="Lee C.T."/>
            <person name="Nishiyama T."/>
            <person name="Sese J."/>
            <person name="O'Brien M.J."/>
            <person name="Copetti D."/>
            <person name="Mohd Noor M.I."/>
            <person name="Ong R.C."/>
            <person name="Putra M."/>
            <person name="Sireger I.Z."/>
            <person name="Indrioko S."/>
            <person name="Kosugi Y."/>
            <person name="Izuno A."/>
            <person name="Isagi Y."/>
            <person name="Lee S.L."/>
            <person name="Shimizu K.K."/>
        </authorList>
    </citation>
    <scope>NUCLEOTIDE SEQUENCE [LARGE SCALE GENOMIC DNA]</scope>
    <source>
        <strain evidence="2">214</strain>
    </source>
</reference>
<evidence type="ECO:0000313" key="3">
    <source>
        <dbReference type="Proteomes" id="UP001054252"/>
    </source>
</evidence>
<organism evidence="2 3">
    <name type="scientific">Rubroshorea leprosula</name>
    <dbReference type="NCBI Taxonomy" id="152421"/>
    <lineage>
        <taxon>Eukaryota</taxon>
        <taxon>Viridiplantae</taxon>
        <taxon>Streptophyta</taxon>
        <taxon>Embryophyta</taxon>
        <taxon>Tracheophyta</taxon>
        <taxon>Spermatophyta</taxon>
        <taxon>Magnoliopsida</taxon>
        <taxon>eudicotyledons</taxon>
        <taxon>Gunneridae</taxon>
        <taxon>Pentapetalae</taxon>
        <taxon>rosids</taxon>
        <taxon>malvids</taxon>
        <taxon>Malvales</taxon>
        <taxon>Dipterocarpaceae</taxon>
        <taxon>Rubroshorea</taxon>
    </lineage>
</organism>
<keyword evidence="3" id="KW-1185">Reference proteome</keyword>
<dbReference type="EMBL" id="BPVZ01000001">
    <property type="protein sequence ID" value="GKU86036.1"/>
    <property type="molecule type" value="Genomic_DNA"/>
</dbReference>
<dbReference type="SUPFAM" id="SSF56219">
    <property type="entry name" value="DNase I-like"/>
    <property type="match status" value="1"/>
</dbReference>
<evidence type="ECO:0000313" key="2">
    <source>
        <dbReference type="EMBL" id="GKU86036.1"/>
    </source>
</evidence>
<protein>
    <submittedName>
        <fullName evidence="2">Uncharacterized protein</fullName>
    </submittedName>
</protein>
<dbReference type="AlphaFoldDB" id="A0AAV5HFU6"/>